<comment type="similarity">
    <text evidence="1">Belongs to the GatC family.</text>
</comment>
<dbReference type="PANTHER" id="PTHR15004">
    <property type="entry name" value="GLUTAMYL-TRNA(GLN) AMIDOTRANSFERASE SUBUNIT C, MITOCHONDRIAL"/>
    <property type="match status" value="1"/>
</dbReference>
<dbReference type="HAMAP" id="MF_00122">
    <property type="entry name" value="GatC"/>
    <property type="match status" value="1"/>
</dbReference>
<dbReference type="Proteomes" id="UP000295399">
    <property type="component" value="Unassembled WGS sequence"/>
</dbReference>
<dbReference type="InParanoid" id="A0A4R2PFB9"/>
<evidence type="ECO:0000313" key="2">
    <source>
        <dbReference type="EMBL" id="TCP33982.1"/>
    </source>
</evidence>
<keyword evidence="3" id="KW-1185">Reference proteome</keyword>
<keyword evidence="1" id="KW-0547">Nucleotide-binding</keyword>
<protein>
    <recommendedName>
        <fullName evidence="1">Aspartyl/glutamyl-tRNA(Asn/Gln) amidotransferase subunit C</fullName>
        <shortName evidence="1">Asp/Glu-ADT subunit C</shortName>
        <ecNumber evidence="1">6.3.5.-</ecNumber>
    </recommendedName>
</protein>
<name>A0A4R2PFB9_RHOSA</name>
<dbReference type="InterPro" id="IPR036113">
    <property type="entry name" value="Asp/Glu-ADT_sf_sub_c"/>
</dbReference>
<dbReference type="SUPFAM" id="SSF141000">
    <property type="entry name" value="Glu-tRNAGln amidotransferase C subunit"/>
    <property type="match status" value="1"/>
</dbReference>
<keyword evidence="1" id="KW-0067">ATP-binding</keyword>
<dbReference type="GO" id="GO:0006450">
    <property type="term" value="P:regulation of translational fidelity"/>
    <property type="evidence" value="ECO:0007669"/>
    <property type="project" value="InterPro"/>
</dbReference>
<dbReference type="GO" id="GO:0005524">
    <property type="term" value="F:ATP binding"/>
    <property type="evidence" value="ECO:0007669"/>
    <property type="project" value="UniProtKB-KW"/>
</dbReference>
<dbReference type="PANTHER" id="PTHR15004:SF0">
    <property type="entry name" value="GLUTAMYL-TRNA(GLN) AMIDOTRANSFERASE SUBUNIT C, MITOCHONDRIAL"/>
    <property type="match status" value="1"/>
</dbReference>
<sequence length="95" mass="10567">MSVDRDTVLKIARLSRIKLEDERVEPLMGELNNILAWVEQLDGVDTTDVAPMTSAVETSLAWREDQVSDGECAEDVLKNAPVSEYGFFAVPKVIE</sequence>
<dbReference type="InterPro" id="IPR003837">
    <property type="entry name" value="GatC"/>
</dbReference>
<dbReference type="Gene3D" id="1.10.20.60">
    <property type="entry name" value="Glu-tRNAGln amidotransferase C subunit, N-terminal domain"/>
    <property type="match status" value="1"/>
</dbReference>
<dbReference type="EC" id="6.3.5.-" evidence="1"/>
<comment type="catalytic activity">
    <reaction evidence="1">
        <text>L-aspartyl-tRNA(Asn) + L-glutamine + ATP + H2O = L-asparaginyl-tRNA(Asn) + L-glutamate + ADP + phosphate + 2 H(+)</text>
        <dbReference type="Rhea" id="RHEA:14513"/>
        <dbReference type="Rhea" id="RHEA-COMP:9674"/>
        <dbReference type="Rhea" id="RHEA-COMP:9677"/>
        <dbReference type="ChEBI" id="CHEBI:15377"/>
        <dbReference type="ChEBI" id="CHEBI:15378"/>
        <dbReference type="ChEBI" id="CHEBI:29985"/>
        <dbReference type="ChEBI" id="CHEBI:30616"/>
        <dbReference type="ChEBI" id="CHEBI:43474"/>
        <dbReference type="ChEBI" id="CHEBI:58359"/>
        <dbReference type="ChEBI" id="CHEBI:78515"/>
        <dbReference type="ChEBI" id="CHEBI:78516"/>
        <dbReference type="ChEBI" id="CHEBI:456216"/>
    </reaction>
</comment>
<dbReference type="GO" id="GO:0050566">
    <property type="term" value="F:asparaginyl-tRNA synthase (glutamine-hydrolyzing) activity"/>
    <property type="evidence" value="ECO:0007669"/>
    <property type="project" value="RHEA"/>
</dbReference>
<comment type="catalytic activity">
    <reaction evidence="1">
        <text>L-glutamyl-tRNA(Gln) + L-glutamine + ATP + H2O = L-glutaminyl-tRNA(Gln) + L-glutamate + ADP + phosphate + H(+)</text>
        <dbReference type="Rhea" id="RHEA:17521"/>
        <dbReference type="Rhea" id="RHEA-COMP:9681"/>
        <dbReference type="Rhea" id="RHEA-COMP:9684"/>
        <dbReference type="ChEBI" id="CHEBI:15377"/>
        <dbReference type="ChEBI" id="CHEBI:15378"/>
        <dbReference type="ChEBI" id="CHEBI:29985"/>
        <dbReference type="ChEBI" id="CHEBI:30616"/>
        <dbReference type="ChEBI" id="CHEBI:43474"/>
        <dbReference type="ChEBI" id="CHEBI:58359"/>
        <dbReference type="ChEBI" id="CHEBI:78520"/>
        <dbReference type="ChEBI" id="CHEBI:78521"/>
        <dbReference type="ChEBI" id="CHEBI:456216"/>
    </reaction>
</comment>
<dbReference type="GO" id="GO:0006412">
    <property type="term" value="P:translation"/>
    <property type="evidence" value="ECO:0007669"/>
    <property type="project" value="UniProtKB-UniRule"/>
</dbReference>
<keyword evidence="1" id="KW-0436">Ligase</keyword>
<accession>A0A4R2PFB9</accession>
<dbReference type="GO" id="GO:0050567">
    <property type="term" value="F:glutaminyl-tRNA synthase (glutamine-hydrolyzing) activity"/>
    <property type="evidence" value="ECO:0007669"/>
    <property type="project" value="UniProtKB-UniRule"/>
</dbReference>
<dbReference type="GO" id="GO:0070681">
    <property type="term" value="P:glutaminyl-tRNAGln biosynthesis via transamidation"/>
    <property type="evidence" value="ECO:0007669"/>
    <property type="project" value="TreeGrafter"/>
</dbReference>
<comment type="function">
    <text evidence="1">Allows the formation of correctly charged Asn-tRNA(Asn) or Gln-tRNA(Gln) through the transamidation of misacylated Asp-tRNA(Asn) or Glu-tRNA(Gln) in organisms which lack either or both of asparaginyl-tRNA or glutaminyl-tRNA synthetases. The reaction takes place in the presence of glutamine and ATP through an activated phospho-Asp-tRNA(Asn) or phospho-Glu-tRNA(Gln).</text>
</comment>
<organism evidence="2 3">
    <name type="scientific">Rhodothalassium salexigens DSM 2132</name>
    <dbReference type="NCBI Taxonomy" id="1188247"/>
    <lineage>
        <taxon>Bacteria</taxon>
        <taxon>Pseudomonadati</taxon>
        <taxon>Pseudomonadota</taxon>
        <taxon>Alphaproteobacteria</taxon>
        <taxon>Rhodothalassiales</taxon>
        <taxon>Rhodothalassiaceae</taxon>
        <taxon>Rhodothalassium</taxon>
    </lineage>
</organism>
<dbReference type="RefSeq" id="WP_132708646.1">
    <property type="nucleotide sequence ID" value="NZ_JACIGF010000006.1"/>
</dbReference>
<comment type="subunit">
    <text evidence="1">Heterotrimer of A, B and C subunits.</text>
</comment>
<dbReference type="OrthoDB" id="9794326at2"/>
<dbReference type="Pfam" id="PF02686">
    <property type="entry name" value="GatC"/>
    <property type="match status" value="1"/>
</dbReference>
<evidence type="ECO:0000256" key="1">
    <source>
        <dbReference type="HAMAP-Rule" id="MF_00122"/>
    </source>
</evidence>
<dbReference type="AlphaFoldDB" id="A0A4R2PFB9"/>
<dbReference type="EMBL" id="SLXO01000006">
    <property type="protein sequence ID" value="TCP33982.1"/>
    <property type="molecule type" value="Genomic_DNA"/>
</dbReference>
<keyword evidence="2" id="KW-0808">Transferase</keyword>
<gene>
    <name evidence="1" type="primary">gatC</name>
    <name evidence="2" type="ORF">EV659_106140</name>
</gene>
<keyword evidence="1" id="KW-0648">Protein biosynthesis</keyword>
<evidence type="ECO:0000313" key="3">
    <source>
        <dbReference type="Proteomes" id="UP000295399"/>
    </source>
</evidence>
<comment type="caution">
    <text evidence="2">The sequence shown here is derived from an EMBL/GenBank/DDBJ whole genome shotgun (WGS) entry which is preliminary data.</text>
</comment>
<proteinExistence type="inferred from homology"/>
<dbReference type="NCBIfam" id="TIGR00135">
    <property type="entry name" value="gatC"/>
    <property type="match status" value="1"/>
</dbReference>
<reference evidence="2 3" key="1">
    <citation type="submission" date="2019-03" db="EMBL/GenBank/DDBJ databases">
        <title>Genomic Encyclopedia of Type Strains, Phase IV (KMG-IV): sequencing the most valuable type-strain genomes for metagenomic binning, comparative biology and taxonomic classification.</title>
        <authorList>
            <person name="Goeker M."/>
        </authorList>
    </citation>
    <scope>NUCLEOTIDE SEQUENCE [LARGE SCALE GENOMIC DNA]</scope>
    <source>
        <strain evidence="2 3">DSM 2132</strain>
    </source>
</reference>
<dbReference type="GO" id="GO:0016740">
    <property type="term" value="F:transferase activity"/>
    <property type="evidence" value="ECO:0007669"/>
    <property type="project" value="UniProtKB-KW"/>
</dbReference>